<keyword evidence="10 12" id="KW-0238">DNA-binding</keyword>
<evidence type="ECO:0000256" key="11">
    <source>
        <dbReference type="ARBA" id="ARBA00023163"/>
    </source>
</evidence>
<dbReference type="HAMAP" id="MF_00974">
    <property type="entry name" value="DNA_primase_DnaG"/>
    <property type="match status" value="1"/>
</dbReference>
<evidence type="ECO:0000256" key="9">
    <source>
        <dbReference type="ARBA" id="ARBA00022842"/>
    </source>
</evidence>
<dbReference type="InterPro" id="IPR030846">
    <property type="entry name" value="DnaG_bac"/>
</dbReference>
<accession>A0ABS9KIQ5</accession>
<dbReference type="Gene3D" id="3.90.580.10">
    <property type="entry name" value="Zinc finger, CHC2-type domain"/>
    <property type="match status" value="1"/>
</dbReference>
<reference evidence="16" key="2">
    <citation type="submission" date="2024-05" db="EMBL/GenBank/DDBJ databases">
        <title>Rhodohalobacter halophilus gen. nov., sp. nov., a moderately halophilic member of the family Balneolaceae.</title>
        <authorList>
            <person name="Xia J."/>
        </authorList>
    </citation>
    <scope>NUCLEOTIDE SEQUENCE</scope>
    <source>
        <strain evidence="16">WB101</strain>
    </source>
</reference>
<dbReference type="SUPFAM" id="SSF57783">
    <property type="entry name" value="Zinc beta-ribbon"/>
    <property type="match status" value="1"/>
</dbReference>
<comment type="cofactor">
    <cofactor evidence="12 13">
        <name>Zn(2+)</name>
        <dbReference type="ChEBI" id="CHEBI:29105"/>
    </cofactor>
    <text evidence="12 13">Binds 1 zinc ion per monomer.</text>
</comment>
<keyword evidence="8 12" id="KW-0862">Zinc</keyword>
<dbReference type="CDD" id="cd03364">
    <property type="entry name" value="TOPRIM_DnaG_primases"/>
    <property type="match status" value="1"/>
</dbReference>
<organism evidence="16 17">
    <name type="scientific">Rhodohalobacter sulfatireducens</name>
    <dbReference type="NCBI Taxonomy" id="2911366"/>
    <lineage>
        <taxon>Bacteria</taxon>
        <taxon>Pseudomonadati</taxon>
        <taxon>Balneolota</taxon>
        <taxon>Balneolia</taxon>
        <taxon>Balneolales</taxon>
        <taxon>Balneolaceae</taxon>
        <taxon>Rhodohalobacter</taxon>
    </lineage>
</organism>
<evidence type="ECO:0000256" key="7">
    <source>
        <dbReference type="ARBA" id="ARBA00022771"/>
    </source>
</evidence>
<keyword evidence="4 12" id="KW-0548">Nucleotidyltransferase</keyword>
<keyword evidence="5 12" id="KW-0235">DNA replication</keyword>
<feature type="region of interest" description="Disordered" evidence="14">
    <location>
        <begin position="439"/>
        <end position="458"/>
    </location>
</feature>
<comment type="function">
    <text evidence="12 13">RNA polymerase that catalyzes the synthesis of short RNA molecules used as primers for DNA polymerase during DNA replication.</text>
</comment>
<dbReference type="Proteomes" id="UP001165366">
    <property type="component" value="Unassembled WGS sequence"/>
</dbReference>
<feature type="domain" description="Toprim" evidence="15">
    <location>
        <begin position="258"/>
        <end position="341"/>
    </location>
</feature>
<evidence type="ECO:0000313" key="17">
    <source>
        <dbReference type="Proteomes" id="UP001165366"/>
    </source>
</evidence>
<comment type="domain">
    <text evidence="12">Contains an N-terminal zinc-binding domain, a central core domain that contains the primase activity, and a C-terminal DnaB-binding domain.</text>
</comment>
<dbReference type="PANTHER" id="PTHR30313">
    <property type="entry name" value="DNA PRIMASE"/>
    <property type="match status" value="1"/>
</dbReference>
<dbReference type="InterPro" id="IPR036977">
    <property type="entry name" value="DNA_primase_Znf_CHC2"/>
</dbReference>
<dbReference type="SMART" id="SM00493">
    <property type="entry name" value="TOPRIM"/>
    <property type="match status" value="1"/>
</dbReference>
<evidence type="ECO:0000259" key="15">
    <source>
        <dbReference type="PROSITE" id="PS50880"/>
    </source>
</evidence>
<feature type="compositionally biased region" description="Basic and acidic residues" evidence="14">
    <location>
        <begin position="447"/>
        <end position="456"/>
    </location>
</feature>
<comment type="catalytic activity">
    <reaction evidence="12">
        <text>ssDNA + n NTP = ssDNA/pppN(pN)n-1 hybrid + (n-1) diphosphate.</text>
        <dbReference type="EC" id="2.7.7.101"/>
    </reaction>
</comment>
<comment type="similarity">
    <text evidence="12 13">Belongs to the DnaG primase family.</text>
</comment>
<keyword evidence="3 12" id="KW-0808">Transferase</keyword>
<keyword evidence="6 12" id="KW-0479">Metal-binding</keyword>
<name>A0ABS9KIQ5_9BACT</name>
<evidence type="ECO:0000313" key="16">
    <source>
        <dbReference type="EMBL" id="MCG2590723.1"/>
    </source>
</evidence>
<keyword evidence="2 12" id="KW-0639">Primosome</keyword>
<evidence type="ECO:0000256" key="4">
    <source>
        <dbReference type="ARBA" id="ARBA00022695"/>
    </source>
</evidence>
<keyword evidence="9" id="KW-0460">Magnesium</keyword>
<keyword evidence="1 12" id="KW-0240">DNA-directed RNA polymerase</keyword>
<dbReference type="InterPro" id="IPR006295">
    <property type="entry name" value="DNA_primase_DnaG"/>
</dbReference>
<comment type="subunit">
    <text evidence="12">Monomer. Interacts with DnaB.</text>
</comment>
<dbReference type="EMBL" id="JAKLWS010000041">
    <property type="protein sequence ID" value="MCG2590723.1"/>
    <property type="molecule type" value="Genomic_DNA"/>
</dbReference>
<evidence type="ECO:0000256" key="12">
    <source>
        <dbReference type="HAMAP-Rule" id="MF_00974"/>
    </source>
</evidence>
<dbReference type="InterPro" id="IPR019475">
    <property type="entry name" value="DNA_primase_DnaB-bd"/>
</dbReference>
<evidence type="ECO:0000256" key="1">
    <source>
        <dbReference type="ARBA" id="ARBA00022478"/>
    </source>
</evidence>
<dbReference type="Gene3D" id="3.40.1360.10">
    <property type="match status" value="1"/>
</dbReference>
<dbReference type="EC" id="2.7.7.101" evidence="12"/>
<dbReference type="Pfam" id="PF10410">
    <property type="entry name" value="DnaB_bind"/>
    <property type="match status" value="1"/>
</dbReference>
<evidence type="ECO:0000256" key="13">
    <source>
        <dbReference type="PIRNR" id="PIRNR002811"/>
    </source>
</evidence>
<evidence type="ECO:0000256" key="14">
    <source>
        <dbReference type="SAM" id="MobiDB-lite"/>
    </source>
</evidence>
<dbReference type="Gene3D" id="3.90.980.10">
    <property type="entry name" value="DNA primase, catalytic core, N-terminal domain"/>
    <property type="match status" value="1"/>
</dbReference>
<dbReference type="PROSITE" id="PS50880">
    <property type="entry name" value="TOPRIM"/>
    <property type="match status" value="1"/>
</dbReference>
<dbReference type="SMART" id="SM00400">
    <property type="entry name" value="ZnF_CHCC"/>
    <property type="match status" value="1"/>
</dbReference>
<sequence>MISDDKKEEIRAAADIVDVVGDYVKLKKSGSGFVGLCPFHDENTPSFHVTPRLGIYKCFGCGESGDVFNFVMEMEGIGFPESLRTLAERYGIDIPEDHTEEDSEETKKREGVLHALKFAGLFYHRQLLESPEAEKARSYLDSRGYPVKIWKNFGLGYSPSGSALLKEAQKEGIEEEYLLEADLIKPSNRNDGYFDSFRDRLMFPIFNPSGKLIAFAGRILNENKKTAKYINSSQTIVYNKSEVVYGVNFSKNEIRKEEEVILVEGYTDVITMHQKEIKNVVASSGTSLTAGQIKILQRYGKRIVMIYDADTAGQSAMERGMNIALEQGMEVNLMELPEGEDPDSFVKQYGKESFNDFKKEHAEDFITFTIHKAENAGKMESPGDRSSVIKQILDSIARIPEELDRQLYVQHLHQKTQKYRKGSDRELFQQLDKILKERKKQQRFQKRREDFSRQRTTELSVPVQDEYQNQSSGEKQIRNRKRPQYELEMIRLLLQFGENMRRFVGHNIGEDHFEDQQVRTFFSDIMERHLNEEEISVEHYMNRENPYPSLLGDILVDRHSISEKFAKRTGSEYRKDRNPILTAKSTMKPIRLSYCERRKDEISRKIGRASSEEKEKLGAMLSKLQKEITRIKKTAADDLFDDPDFLKGAEIETHKSFEYQMKSELERGSKK</sequence>
<dbReference type="InterPro" id="IPR002694">
    <property type="entry name" value="Znf_CHC2"/>
</dbReference>
<dbReference type="NCBIfam" id="TIGR01391">
    <property type="entry name" value="dnaG"/>
    <property type="match status" value="1"/>
</dbReference>
<dbReference type="InterPro" id="IPR006171">
    <property type="entry name" value="TOPRIM_dom"/>
</dbReference>
<gene>
    <name evidence="12 16" type="primary">dnaG</name>
    <name evidence="16" type="ORF">L6773_19270</name>
</gene>
<dbReference type="Pfam" id="PF08275">
    <property type="entry name" value="DNAG_N"/>
    <property type="match status" value="1"/>
</dbReference>
<dbReference type="Pfam" id="PF13155">
    <property type="entry name" value="Toprim_2"/>
    <property type="match status" value="1"/>
</dbReference>
<dbReference type="PANTHER" id="PTHR30313:SF2">
    <property type="entry name" value="DNA PRIMASE"/>
    <property type="match status" value="1"/>
</dbReference>
<evidence type="ECO:0000256" key="6">
    <source>
        <dbReference type="ARBA" id="ARBA00022723"/>
    </source>
</evidence>
<comment type="caution">
    <text evidence="16">The sequence shown here is derived from an EMBL/GenBank/DDBJ whole genome shotgun (WGS) entry which is preliminary data.</text>
</comment>
<evidence type="ECO:0000256" key="3">
    <source>
        <dbReference type="ARBA" id="ARBA00022679"/>
    </source>
</evidence>
<dbReference type="InterPro" id="IPR050219">
    <property type="entry name" value="DnaG_primase"/>
</dbReference>
<proteinExistence type="inferred from homology"/>
<evidence type="ECO:0000256" key="10">
    <source>
        <dbReference type="ARBA" id="ARBA00023125"/>
    </source>
</evidence>
<dbReference type="PIRSF" id="PIRSF002811">
    <property type="entry name" value="DnaG"/>
    <property type="match status" value="1"/>
</dbReference>
<dbReference type="InterPro" id="IPR013264">
    <property type="entry name" value="DNAG_N"/>
</dbReference>
<keyword evidence="17" id="KW-1185">Reference proteome</keyword>
<keyword evidence="11 12" id="KW-0804">Transcription</keyword>
<dbReference type="RefSeq" id="WP_237856186.1">
    <property type="nucleotide sequence ID" value="NZ_JAKLWS010000041.1"/>
</dbReference>
<evidence type="ECO:0000256" key="8">
    <source>
        <dbReference type="ARBA" id="ARBA00022833"/>
    </source>
</evidence>
<reference evidence="16" key="1">
    <citation type="submission" date="2022-01" db="EMBL/GenBank/DDBJ databases">
        <authorList>
            <person name="Wang Y."/>
        </authorList>
    </citation>
    <scope>NUCLEOTIDE SEQUENCE</scope>
    <source>
        <strain evidence="16">WB101</strain>
    </source>
</reference>
<dbReference type="Pfam" id="PF01807">
    <property type="entry name" value="Zn_ribbon_DnaG"/>
    <property type="match status" value="1"/>
</dbReference>
<feature type="zinc finger region" description="CHC2-type" evidence="12">
    <location>
        <begin position="37"/>
        <end position="61"/>
    </location>
</feature>
<dbReference type="InterPro" id="IPR037068">
    <property type="entry name" value="DNA_primase_core_N_sf"/>
</dbReference>
<dbReference type="SUPFAM" id="SSF56731">
    <property type="entry name" value="DNA primase core"/>
    <property type="match status" value="1"/>
</dbReference>
<protein>
    <recommendedName>
        <fullName evidence="12 13">DNA primase</fullName>
        <ecNumber evidence="12">2.7.7.101</ecNumber>
    </recommendedName>
</protein>
<evidence type="ECO:0000256" key="5">
    <source>
        <dbReference type="ARBA" id="ARBA00022705"/>
    </source>
</evidence>
<evidence type="ECO:0000256" key="2">
    <source>
        <dbReference type="ARBA" id="ARBA00022515"/>
    </source>
</evidence>
<keyword evidence="7 12" id="KW-0863">Zinc-finger</keyword>
<dbReference type="InterPro" id="IPR034151">
    <property type="entry name" value="TOPRIM_DnaG_bac"/>
</dbReference>